<organism evidence="1 2">
    <name type="scientific">Mediterraneibacter gnavus</name>
    <name type="common">Ruminococcus gnavus</name>
    <dbReference type="NCBI Taxonomy" id="33038"/>
    <lineage>
        <taxon>Bacteria</taxon>
        <taxon>Bacillati</taxon>
        <taxon>Bacillota</taxon>
        <taxon>Clostridia</taxon>
        <taxon>Lachnospirales</taxon>
        <taxon>Lachnospiraceae</taxon>
        <taxon>Mediterraneibacter</taxon>
    </lineage>
</organism>
<dbReference type="EMBL" id="JAPRAY010000009">
    <property type="protein sequence ID" value="MCZ0667476.1"/>
    <property type="molecule type" value="Genomic_DNA"/>
</dbReference>
<accession>A0A9Q4EYT1</accession>
<sequence>MKKDWEEIEKFFKLLERDETLDKQLKETTGSEEYFLIILESLSPLHTLKIRKEKERKEELKKLYDLCSFDEELDKELGTMAGINGGYLTTALEKIIK</sequence>
<dbReference type="RefSeq" id="WP_268803543.1">
    <property type="nucleotide sequence ID" value="NZ_JAPRAY010000009.1"/>
</dbReference>
<gene>
    <name evidence="1" type="ORF">OZZ17_07950</name>
</gene>
<reference evidence="1" key="1">
    <citation type="submission" date="2022-11" db="EMBL/GenBank/DDBJ databases">
        <title>Temperate bacteriophages infecting mucin-degrading bacterium Ruminococcus gnavus from the human gut.</title>
        <authorList>
            <person name="Buttimer C."/>
        </authorList>
    </citation>
    <scope>NUCLEOTIDE SEQUENCE</scope>
    <source>
        <strain evidence="1">CCUG 49994</strain>
    </source>
</reference>
<proteinExistence type="predicted"/>
<name>A0A9Q4EYT1_MEDGN</name>
<protein>
    <submittedName>
        <fullName evidence="1">Uncharacterized protein</fullName>
    </submittedName>
</protein>
<dbReference type="AlphaFoldDB" id="A0A9Q4EYT1"/>
<evidence type="ECO:0000313" key="1">
    <source>
        <dbReference type="EMBL" id="MCZ0667476.1"/>
    </source>
</evidence>
<dbReference type="Proteomes" id="UP001079535">
    <property type="component" value="Unassembled WGS sequence"/>
</dbReference>
<comment type="caution">
    <text evidence="1">The sequence shown here is derived from an EMBL/GenBank/DDBJ whole genome shotgun (WGS) entry which is preliminary data.</text>
</comment>
<evidence type="ECO:0000313" key="2">
    <source>
        <dbReference type="Proteomes" id="UP001079535"/>
    </source>
</evidence>